<dbReference type="InterPro" id="IPR000571">
    <property type="entry name" value="Znf_CCCH"/>
</dbReference>
<evidence type="ECO:0000256" key="4">
    <source>
        <dbReference type="PROSITE-ProRule" id="PRU00723"/>
    </source>
</evidence>
<dbReference type="InterPro" id="IPR017907">
    <property type="entry name" value="Znf_RING_CS"/>
</dbReference>
<dbReference type="SMART" id="SM00356">
    <property type="entry name" value="ZnF_C3H1"/>
    <property type="match status" value="1"/>
</dbReference>
<dbReference type="SUPFAM" id="SSF90229">
    <property type="entry name" value="CCCH zinc finger"/>
    <property type="match status" value="1"/>
</dbReference>
<dbReference type="CDD" id="cd16539">
    <property type="entry name" value="RING-HC_RNF113A_B"/>
    <property type="match status" value="1"/>
</dbReference>
<evidence type="ECO:0000256" key="1">
    <source>
        <dbReference type="ARBA" id="ARBA00022723"/>
    </source>
</evidence>
<dbReference type="Pfam" id="PF00642">
    <property type="entry name" value="zf-CCCH"/>
    <property type="match status" value="1"/>
</dbReference>
<dbReference type="InterPro" id="IPR013083">
    <property type="entry name" value="Znf_RING/FYVE/PHD"/>
</dbReference>
<feature type="region of interest" description="Disordered" evidence="5">
    <location>
        <begin position="23"/>
        <end position="93"/>
    </location>
</feature>
<proteinExistence type="predicted"/>
<name>A0A482X2I0_LAOST</name>
<dbReference type="PANTHER" id="PTHR12930">
    <property type="entry name" value="ZINC FINGER PROTEIN 183"/>
    <property type="match status" value="1"/>
</dbReference>
<feature type="domain" description="RING-type" evidence="6">
    <location>
        <begin position="175"/>
        <end position="212"/>
    </location>
</feature>
<dbReference type="AlphaFoldDB" id="A0A482X2I0"/>
<dbReference type="GO" id="GO:0034247">
    <property type="term" value="P:snoRNA splicing"/>
    <property type="evidence" value="ECO:0007669"/>
    <property type="project" value="TreeGrafter"/>
</dbReference>
<evidence type="ECO:0000259" key="7">
    <source>
        <dbReference type="PROSITE" id="PS50103"/>
    </source>
</evidence>
<dbReference type="PANTHER" id="PTHR12930:SF0">
    <property type="entry name" value="RING FINGER PROTEIN 113B"/>
    <property type="match status" value="1"/>
</dbReference>
<keyword evidence="3 4" id="KW-0862">Zinc</keyword>
<dbReference type="SUPFAM" id="SSF57850">
    <property type="entry name" value="RING/U-box"/>
    <property type="match status" value="1"/>
</dbReference>
<keyword evidence="9" id="KW-1185">Reference proteome</keyword>
<feature type="zinc finger region" description="C3H1-type" evidence="4">
    <location>
        <begin position="109"/>
        <end position="137"/>
    </location>
</feature>
<dbReference type="EMBL" id="QKKF02019433">
    <property type="protein sequence ID" value="RZF40097.1"/>
    <property type="molecule type" value="Genomic_DNA"/>
</dbReference>
<dbReference type="PROSITE" id="PS50089">
    <property type="entry name" value="ZF_RING_2"/>
    <property type="match status" value="1"/>
</dbReference>
<dbReference type="GO" id="GO:0005684">
    <property type="term" value="C:U2-type spliceosomal complex"/>
    <property type="evidence" value="ECO:0007669"/>
    <property type="project" value="TreeGrafter"/>
</dbReference>
<evidence type="ECO:0000256" key="3">
    <source>
        <dbReference type="ARBA" id="ARBA00022833"/>
    </source>
</evidence>
<evidence type="ECO:0008006" key="10">
    <source>
        <dbReference type="Google" id="ProtNLM"/>
    </source>
</evidence>
<protein>
    <recommendedName>
        <fullName evidence="10">RING-type E3 ubiquitin transferase</fullName>
    </recommendedName>
</protein>
<evidence type="ECO:0000313" key="9">
    <source>
        <dbReference type="Proteomes" id="UP000291343"/>
    </source>
</evidence>
<dbReference type="InterPro" id="IPR039971">
    <property type="entry name" value="CWC24-like"/>
</dbReference>
<dbReference type="InterPro" id="IPR036855">
    <property type="entry name" value="Znf_CCCH_sf"/>
</dbReference>
<dbReference type="SMART" id="SM00184">
    <property type="entry name" value="RING"/>
    <property type="match status" value="1"/>
</dbReference>
<dbReference type="STRING" id="195883.A0A482X2I0"/>
<dbReference type="Proteomes" id="UP000291343">
    <property type="component" value="Unassembled WGS sequence"/>
</dbReference>
<reference evidence="8 9" key="1">
    <citation type="journal article" date="2017" name="Gigascience">
        <title>Genome sequence of the small brown planthopper, Laodelphax striatellus.</title>
        <authorList>
            <person name="Zhu J."/>
            <person name="Jiang F."/>
            <person name="Wang X."/>
            <person name="Yang P."/>
            <person name="Bao Y."/>
            <person name="Zhao W."/>
            <person name="Wang W."/>
            <person name="Lu H."/>
            <person name="Wang Q."/>
            <person name="Cui N."/>
            <person name="Li J."/>
            <person name="Chen X."/>
            <person name="Luo L."/>
            <person name="Yu J."/>
            <person name="Kang L."/>
            <person name="Cui F."/>
        </authorList>
    </citation>
    <scope>NUCLEOTIDE SEQUENCE [LARGE SCALE GENOMIC DNA]</scope>
    <source>
        <strain evidence="8">Lst14</strain>
    </source>
</reference>
<comment type="caution">
    <text evidence="8">The sequence shown here is derived from an EMBL/GenBank/DDBJ whole genome shotgun (WGS) entry which is preliminary data.</text>
</comment>
<keyword evidence="2 4" id="KW-0863">Zinc-finger</keyword>
<dbReference type="PROSITE" id="PS00518">
    <property type="entry name" value="ZF_RING_1"/>
    <property type="match status" value="1"/>
</dbReference>
<gene>
    <name evidence="8" type="ORF">LSTR_LSTR002500</name>
</gene>
<evidence type="ECO:0000313" key="8">
    <source>
        <dbReference type="EMBL" id="RZF40097.1"/>
    </source>
</evidence>
<evidence type="ECO:0000256" key="5">
    <source>
        <dbReference type="SAM" id="MobiDB-lite"/>
    </source>
</evidence>
<dbReference type="Pfam" id="PF13920">
    <property type="entry name" value="zf-C3HC4_3"/>
    <property type="match status" value="1"/>
</dbReference>
<evidence type="ECO:0000259" key="6">
    <source>
        <dbReference type="PROSITE" id="PS50089"/>
    </source>
</evidence>
<feature type="compositionally biased region" description="Polar residues" evidence="5">
    <location>
        <begin position="50"/>
        <end position="65"/>
    </location>
</feature>
<dbReference type="PROSITE" id="PS50103">
    <property type="entry name" value="ZF_C3H1"/>
    <property type="match status" value="1"/>
</dbReference>
<sequence length="229" mass="26439">MDASTNDQIIFKKRKVNQAIRKRKLNWDEDEPPVESPKIDSFHHSPRRIQFQNNSAIKGDTSVSYESKKSSFPDGPADQGATRYLETDQSSSKGPIKKPVFLRTTVRWDYQPDICKDFKETGLCGFGDSCIFLHDRSDYKFGWQLEDRKQGVNCDSEDDNFEITPHVEISSDDKCFICKDSFRDTVITKCKHFFCQKCALDYYRNNTRCRICGAQTEGILKCAKNLMPK</sequence>
<dbReference type="InParanoid" id="A0A482X2I0"/>
<dbReference type="GO" id="GO:0008270">
    <property type="term" value="F:zinc ion binding"/>
    <property type="evidence" value="ECO:0007669"/>
    <property type="project" value="UniProtKB-KW"/>
</dbReference>
<dbReference type="Gene3D" id="3.30.40.10">
    <property type="entry name" value="Zinc/RING finger domain, C3HC4 (zinc finger)"/>
    <property type="match status" value="1"/>
</dbReference>
<evidence type="ECO:0000256" key="2">
    <source>
        <dbReference type="ARBA" id="ARBA00022771"/>
    </source>
</evidence>
<dbReference type="InterPro" id="IPR001841">
    <property type="entry name" value="Znf_RING"/>
</dbReference>
<feature type="domain" description="C3H1-type" evidence="7">
    <location>
        <begin position="109"/>
        <end position="137"/>
    </location>
</feature>
<organism evidence="8 9">
    <name type="scientific">Laodelphax striatellus</name>
    <name type="common">Small brown planthopper</name>
    <name type="synonym">Delphax striatella</name>
    <dbReference type="NCBI Taxonomy" id="195883"/>
    <lineage>
        <taxon>Eukaryota</taxon>
        <taxon>Metazoa</taxon>
        <taxon>Ecdysozoa</taxon>
        <taxon>Arthropoda</taxon>
        <taxon>Hexapoda</taxon>
        <taxon>Insecta</taxon>
        <taxon>Pterygota</taxon>
        <taxon>Neoptera</taxon>
        <taxon>Paraneoptera</taxon>
        <taxon>Hemiptera</taxon>
        <taxon>Auchenorrhyncha</taxon>
        <taxon>Fulgoroidea</taxon>
        <taxon>Delphacidae</taxon>
        <taxon>Criomorphinae</taxon>
        <taxon>Laodelphax</taxon>
    </lineage>
</organism>
<dbReference type="OrthoDB" id="191706at2759"/>
<keyword evidence="1 4" id="KW-0479">Metal-binding</keyword>
<dbReference type="SMR" id="A0A482X2I0"/>
<accession>A0A482X2I0</accession>